<gene>
    <name evidence="1" type="ORF">BPA30113_06257</name>
</gene>
<keyword evidence="2" id="KW-1185">Reference proteome</keyword>
<dbReference type="RefSeq" id="WP_268810869.1">
    <property type="nucleotide sequence ID" value="NZ_CABVQD010000033.1"/>
</dbReference>
<dbReference type="AlphaFoldDB" id="A0A6J5EPS9"/>
<accession>A0A6J5EPS9</accession>
<organism evidence="1 2">
    <name type="scientific">Burkholderia paludis</name>
    <dbReference type="NCBI Taxonomy" id="1506587"/>
    <lineage>
        <taxon>Bacteria</taxon>
        <taxon>Pseudomonadati</taxon>
        <taxon>Pseudomonadota</taxon>
        <taxon>Betaproteobacteria</taxon>
        <taxon>Burkholderiales</taxon>
        <taxon>Burkholderiaceae</taxon>
        <taxon>Burkholderia</taxon>
        <taxon>Burkholderia cepacia complex</taxon>
    </lineage>
</organism>
<evidence type="ECO:0000313" key="1">
    <source>
        <dbReference type="EMBL" id="VWC30467.1"/>
    </source>
</evidence>
<protein>
    <submittedName>
        <fullName evidence="1">Uncharacterized protein</fullName>
    </submittedName>
</protein>
<reference evidence="1 2" key="1">
    <citation type="submission" date="2019-09" db="EMBL/GenBank/DDBJ databases">
        <authorList>
            <person name="Depoorter E."/>
        </authorList>
    </citation>
    <scope>NUCLEOTIDE SEQUENCE [LARGE SCALE GENOMIC DNA]</scope>
    <source>
        <strain evidence="1">LMG 30113</strain>
    </source>
</reference>
<dbReference type="EMBL" id="CABVQD010000033">
    <property type="protein sequence ID" value="VWC30467.1"/>
    <property type="molecule type" value="Genomic_DNA"/>
</dbReference>
<evidence type="ECO:0000313" key="2">
    <source>
        <dbReference type="Proteomes" id="UP000494330"/>
    </source>
</evidence>
<dbReference type="Proteomes" id="UP000494330">
    <property type="component" value="Unassembled WGS sequence"/>
</dbReference>
<name>A0A6J5EPS9_9BURK</name>
<sequence length="40" mass="4263">MLAHGPFAEPMRADMLCAIYGNPMGAVAHPHDGMPISFAH</sequence>
<proteinExistence type="predicted"/>